<evidence type="ECO:0000313" key="2">
    <source>
        <dbReference type="Proteomes" id="UP001468095"/>
    </source>
</evidence>
<dbReference type="RefSeq" id="WP_031377868.1">
    <property type="nucleotide sequence ID" value="NZ_JBCGBG010000010.1"/>
</dbReference>
<protein>
    <recommendedName>
        <fullName evidence="3">Nitrogen fixation protein NifS</fullName>
    </recommendedName>
</protein>
<evidence type="ECO:0008006" key="3">
    <source>
        <dbReference type="Google" id="ProtNLM"/>
    </source>
</evidence>
<accession>A0ABU9MQW6</accession>
<evidence type="ECO:0000313" key="1">
    <source>
        <dbReference type="EMBL" id="MEL7698378.1"/>
    </source>
</evidence>
<gene>
    <name evidence="1" type="ORF">AABB92_22320</name>
</gene>
<dbReference type="Proteomes" id="UP001468095">
    <property type="component" value="Unassembled WGS sequence"/>
</dbReference>
<comment type="caution">
    <text evidence="1">The sequence shown here is derived from an EMBL/GenBank/DDBJ whole genome shotgun (WGS) entry which is preliminary data.</text>
</comment>
<name>A0ABU9MQW6_9GAMM</name>
<sequence>MTNKTIYFIHCPSPTLGRSPLHGGYFPYFLTEKFIKSLQRELDSRGLPWQVMPDDTGSDIEALIERKAALLVCAPGLRFQFYHQGFEKRNIIWLGVMEYVSVDTSEIINRLNELVSADT</sequence>
<proteinExistence type="predicted"/>
<organism evidence="1 2">
    <name type="scientific">Pantoea brenneri</name>
    <dbReference type="NCBI Taxonomy" id="472694"/>
    <lineage>
        <taxon>Bacteria</taxon>
        <taxon>Pseudomonadati</taxon>
        <taxon>Pseudomonadota</taxon>
        <taxon>Gammaproteobacteria</taxon>
        <taxon>Enterobacterales</taxon>
        <taxon>Erwiniaceae</taxon>
        <taxon>Pantoea</taxon>
    </lineage>
</organism>
<dbReference type="EMBL" id="JBCGBG010000010">
    <property type="protein sequence ID" value="MEL7698378.1"/>
    <property type="molecule type" value="Genomic_DNA"/>
</dbReference>
<reference evidence="1 2" key="1">
    <citation type="submission" date="2024-04" db="EMBL/GenBank/DDBJ databases">
        <authorList>
            <person name="Suleimanova A.D."/>
            <person name="Pudova D.S."/>
            <person name="Shagimardanova E.I."/>
            <person name="Sharipova M.R."/>
        </authorList>
    </citation>
    <scope>NUCLEOTIDE SEQUENCE [LARGE SCALE GENOMIC DNA]</scope>
    <source>
        <strain evidence="1 2">3.1</strain>
    </source>
</reference>
<keyword evidence="2" id="KW-1185">Reference proteome</keyword>